<dbReference type="Proteomes" id="UP000800035">
    <property type="component" value="Unassembled WGS sequence"/>
</dbReference>
<dbReference type="SUPFAM" id="SSF48208">
    <property type="entry name" value="Six-hairpin glycosidases"/>
    <property type="match status" value="1"/>
</dbReference>
<dbReference type="InterPro" id="IPR008928">
    <property type="entry name" value="6-hairpin_glycosidase_sf"/>
</dbReference>
<dbReference type="GO" id="GO:0016798">
    <property type="term" value="F:hydrolase activity, acting on glycosyl bonds"/>
    <property type="evidence" value="ECO:0007669"/>
    <property type="project" value="UniProtKB-KW"/>
</dbReference>
<dbReference type="EMBL" id="ML976983">
    <property type="protein sequence ID" value="KAF1959994.1"/>
    <property type="molecule type" value="Genomic_DNA"/>
</dbReference>
<dbReference type="Gene3D" id="1.50.10.20">
    <property type="match status" value="1"/>
</dbReference>
<keyword evidence="1" id="KW-0732">Signal</keyword>
<reference evidence="2" key="1">
    <citation type="journal article" date="2020" name="Stud. Mycol.">
        <title>101 Dothideomycetes genomes: a test case for predicting lifestyles and emergence of pathogens.</title>
        <authorList>
            <person name="Haridas S."/>
            <person name="Albert R."/>
            <person name="Binder M."/>
            <person name="Bloem J."/>
            <person name="Labutti K."/>
            <person name="Salamov A."/>
            <person name="Andreopoulos B."/>
            <person name="Baker S."/>
            <person name="Barry K."/>
            <person name="Bills G."/>
            <person name="Bluhm B."/>
            <person name="Cannon C."/>
            <person name="Castanera R."/>
            <person name="Culley D."/>
            <person name="Daum C."/>
            <person name="Ezra D."/>
            <person name="Gonzalez J."/>
            <person name="Henrissat B."/>
            <person name="Kuo A."/>
            <person name="Liang C."/>
            <person name="Lipzen A."/>
            <person name="Lutzoni F."/>
            <person name="Magnuson J."/>
            <person name="Mondo S."/>
            <person name="Nolan M."/>
            <person name="Ohm R."/>
            <person name="Pangilinan J."/>
            <person name="Park H.-J."/>
            <person name="Ramirez L."/>
            <person name="Alfaro M."/>
            <person name="Sun H."/>
            <person name="Tritt A."/>
            <person name="Yoshinaga Y."/>
            <person name="Zwiers L.-H."/>
            <person name="Turgeon B."/>
            <person name="Goodwin S."/>
            <person name="Spatafora J."/>
            <person name="Crous P."/>
            <person name="Grigoriev I."/>
        </authorList>
    </citation>
    <scope>NUCLEOTIDE SEQUENCE</scope>
    <source>
        <strain evidence="2">CBS 675.92</strain>
    </source>
</reference>
<dbReference type="PANTHER" id="PTHR47791:SF1">
    <property type="entry name" value="ENDO MANNANASE, GH76 FAMILY (EUROFUNG)"/>
    <property type="match status" value="1"/>
</dbReference>
<gene>
    <name evidence="2" type="ORF">CC80DRAFT_465506</name>
</gene>
<organism evidence="2 3">
    <name type="scientific">Byssothecium circinans</name>
    <dbReference type="NCBI Taxonomy" id="147558"/>
    <lineage>
        <taxon>Eukaryota</taxon>
        <taxon>Fungi</taxon>
        <taxon>Dikarya</taxon>
        <taxon>Ascomycota</taxon>
        <taxon>Pezizomycotina</taxon>
        <taxon>Dothideomycetes</taxon>
        <taxon>Pleosporomycetidae</taxon>
        <taxon>Pleosporales</taxon>
        <taxon>Massarineae</taxon>
        <taxon>Massarinaceae</taxon>
        <taxon>Byssothecium</taxon>
    </lineage>
</organism>
<sequence>MMSTIYRTLLLSGLLVPTHCSPITRDVTKANVEAAYRTLQKWYNSATGIWVPSTGWWNSANCLTTITNLASVDSGLKSEITGMISNTYAQAQKYNSQSVKIMGAEDDPYLMQTYYTDQWPPVPQSFIDQHGELKAQANTGFLNDYYDDEGWWALAWIGAYDLTRASTYLTQAQTIFNDMNAVFGKTNCSTNTGGKGGIWWDKPHTYVNAIPNELFLAVAASLANRVSSSNVPYLSIAKEQWAWFQGSGMITADNAINDGLDQKTCKNNGGTVWTYNQGVILGALVELSKATGDTALIQKARNIADTAITKLAPGGILREPCEGSANGCGADGSQFKGIFMRNLGILNKASPQDRYKNFLKSNADSIWRNDRNDMNELSLKWAGPFVTPANASTQSSALDSLVAALAI</sequence>
<dbReference type="PANTHER" id="PTHR47791">
    <property type="entry name" value="MEIOTICALLY UP-REGULATED GENE 191 PROTEIN"/>
    <property type="match status" value="1"/>
</dbReference>
<evidence type="ECO:0000313" key="3">
    <source>
        <dbReference type="Proteomes" id="UP000800035"/>
    </source>
</evidence>
<dbReference type="Pfam" id="PF03663">
    <property type="entry name" value="Glyco_hydro_76"/>
    <property type="match status" value="1"/>
</dbReference>
<accession>A0A6A5U5P1</accession>
<dbReference type="GO" id="GO:0005975">
    <property type="term" value="P:carbohydrate metabolic process"/>
    <property type="evidence" value="ECO:0007669"/>
    <property type="project" value="InterPro"/>
</dbReference>
<dbReference type="InterPro" id="IPR005198">
    <property type="entry name" value="Glyco_hydro_76"/>
</dbReference>
<dbReference type="AlphaFoldDB" id="A0A6A5U5P1"/>
<feature type="chain" id="PRO_5025521085" evidence="1">
    <location>
        <begin position="21"/>
        <end position="407"/>
    </location>
</feature>
<dbReference type="OrthoDB" id="9984024at2759"/>
<evidence type="ECO:0000313" key="2">
    <source>
        <dbReference type="EMBL" id="KAF1959994.1"/>
    </source>
</evidence>
<keyword evidence="2" id="KW-0326">Glycosidase</keyword>
<proteinExistence type="predicted"/>
<dbReference type="InterPro" id="IPR053169">
    <property type="entry name" value="MUG_Protein"/>
</dbReference>
<name>A0A6A5U5P1_9PLEO</name>
<protein>
    <submittedName>
        <fullName evidence="2">Six-hairpin glycosidase</fullName>
    </submittedName>
</protein>
<keyword evidence="3" id="KW-1185">Reference proteome</keyword>
<feature type="signal peptide" evidence="1">
    <location>
        <begin position="1"/>
        <end position="20"/>
    </location>
</feature>
<keyword evidence="2" id="KW-0378">Hydrolase</keyword>
<evidence type="ECO:0000256" key="1">
    <source>
        <dbReference type="SAM" id="SignalP"/>
    </source>
</evidence>